<dbReference type="AlphaFoldDB" id="A0AAP0PIT6"/>
<proteinExistence type="predicted"/>
<accession>A0AAP0PIT6</accession>
<comment type="caution">
    <text evidence="1">The sequence shown here is derived from an EMBL/GenBank/DDBJ whole genome shotgun (WGS) entry which is preliminary data.</text>
</comment>
<name>A0AAP0PIT6_9MAGN</name>
<evidence type="ECO:0000313" key="2">
    <source>
        <dbReference type="Proteomes" id="UP001417504"/>
    </source>
</evidence>
<dbReference type="Proteomes" id="UP001417504">
    <property type="component" value="Unassembled WGS sequence"/>
</dbReference>
<sequence length="128" mass="13920">MHLQTLKFQNFCCISTPKASAYCAINGVFSPNSARNGAHSVSNQKRIEVSAPKNRSISLSLSNSVGEEERVRSHVLKDADIATLGNLCVDVVLSVPRLPPPSLEERRAYMEELSASRPDEVGLLILGN</sequence>
<dbReference type="PANTHER" id="PTHR47826:SF1">
    <property type="entry name" value="OS03G0164700 PROTEIN"/>
    <property type="match status" value="1"/>
</dbReference>
<dbReference type="PANTHER" id="PTHR47826">
    <property type="entry name" value="OS03G0164700 PROTEIN"/>
    <property type="match status" value="1"/>
</dbReference>
<evidence type="ECO:0000313" key="1">
    <source>
        <dbReference type="EMBL" id="KAK9146438.1"/>
    </source>
</evidence>
<dbReference type="EMBL" id="JBBNAE010000002">
    <property type="protein sequence ID" value="KAK9146438.1"/>
    <property type="molecule type" value="Genomic_DNA"/>
</dbReference>
<keyword evidence="2" id="KW-1185">Reference proteome</keyword>
<protein>
    <submittedName>
        <fullName evidence="1">Uncharacterized protein</fullName>
    </submittedName>
</protein>
<reference evidence="1 2" key="1">
    <citation type="submission" date="2024-01" db="EMBL/GenBank/DDBJ databases">
        <title>Genome assemblies of Stephania.</title>
        <authorList>
            <person name="Yang L."/>
        </authorList>
    </citation>
    <scope>NUCLEOTIDE SEQUENCE [LARGE SCALE GENOMIC DNA]</scope>
    <source>
        <strain evidence="1">QJT</strain>
        <tissue evidence="1">Leaf</tissue>
    </source>
</reference>
<gene>
    <name evidence="1" type="ORF">Sjap_006341</name>
</gene>
<organism evidence="1 2">
    <name type="scientific">Stephania japonica</name>
    <dbReference type="NCBI Taxonomy" id="461633"/>
    <lineage>
        <taxon>Eukaryota</taxon>
        <taxon>Viridiplantae</taxon>
        <taxon>Streptophyta</taxon>
        <taxon>Embryophyta</taxon>
        <taxon>Tracheophyta</taxon>
        <taxon>Spermatophyta</taxon>
        <taxon>Magnoliopsida</taxon>
        <taxon>Ranunculales</taxon>
        <taxon>Menispermaceae</taxon>
        <taxon>Menispermoideae</taxon>
        <taxon>Cissampelideae</taxon>
        <taxon>Stephania</taxon>
    </lineage>
</organism>